<dbReference type="HOGENOM" id="CLU_1002866_0_0_0"/>
<dbReference type="NCBIfam" id="TIGR00071">
    <property type="entry name" value="hisT_truA"/>
    <property type="match status" value="1"/>
</dbReference>
<keyword evidence="3 6" id="KW-0413">Isomerase</keyword>
<dbReference type="CDD" id="cd02570">
    <property type="entry name" value="PseudoU_synth_EcTruA"/>
    <property type="match status" value="1"/>
</dbReference>
<gene>
    <name evidence="8" type="ORF">HMPREF0202_02186</name>
</gene>
<organism evidence="8 9">
    <name type="scientific">Cetobacterium somerae ATCC BAA-474</name>
    <dbReference type="NCBI Taxonomy" id="1319815"/>
    <lineage>
        <taxon>Bacteria</taxon>
        <taxon>Fusobacteriati</taxon>
        <taxon>Fusobacteriota</taxon>
        <taxon>Fusobacteriia</taxon>
        <taxon>Fusobacteriales</taxon>
        <taxon>Fusobacteriaceae</taxon>
        <taxon>Cetobacterium</taxon>
    </lineage>
</organism>
<evidence type="ECO:0000313" key="8">
    <source>
        <dbReference type="EMBL" id="ERT67968.1"/>
    </source>
</evidence>
<comment type="catalytic activity">
    <reaction evidence="6">
        <text>uridine(38/39/40) in tRNA = pseudouridine(38/39/40) in tRNA</text>
        <dbReference type="Rhea" id="RHEA:22376"/>
        <dbReference type="Rhea" id="RHEA-COMP:10085"/>
        <dbReference type="Rhea" id="RHEA-COMP:10087"/>
        <dbReference type="ChEBI" id="CHEBI:65314"/>
        <dbReference type="ChEBI" id="CHEBI:65315"/>
        <dbReference type="EC" id="5.4.99.12"/>
    </reaction>
</comment>
<evidence type="ECO:0000259" key="7">
    <source>
        <dbReference type="Pfam" id="PF01416"/>
    </source>
</evidence>
<dbReference type="InterPro" id="IPR020097">
    <property type="entry name" value="PsdUridine_synth_TruA_a/b_dom"/>
</dbReference>
<dbReference type="GO" id="GO:0031119">
    <property type="term" value="P:tRNA pseudouridine synthesis"/>
    <property type="evidence" value="ECO:0007669"/>
    <property type="project" value="TreeGrafter"/>
</dbReference>
<name>U7VAY0_9FUSO</name>
<evidence type="ECO:0000256" key="5">
    <source>
        <dbReference type="PIRSR" id="PIRSR001430-2"/>
    </source>
</evidence>
<evidence type="ECO:0000256" key="2">
    <source>
        <dbReference type="ARBA" id="ARBA00022694"/>
    </source>
</evidence>
<dbReference type="InterPro" id="IPR001406">
    <property type="entry name" value="PsdUridine_synth_TruA"/>
</dbReference>
<evidence type="ECO:0000256" key="4">
    <source>
        <dbReference type="PIRSR" id="PIRSR001430-1"/>
    </source>
</evidence>
<keyword evidence="9" id="KW-1185">Reference proteome</keyword>
<evidence type="ECO:0000313" key="9">
    <source>
        <dbReference type="Proteomes" id="UP000017081"/>
    </source>
</evidence>
<dbReference type="GO" id="GO:0003723">
    <property type="term" value="F:RNA binding"/>
    <property type="evidence" value="ECO:0007669"/>
    <property type="project" value="InterPro"/>
</dbReference>
<evidence type="ECO:0000256" key="3">
    <source>
        <dbReference type="ARBA" id="ARBA00023235"/>
    </source>
</evidence>
<keyword evidence="2 6" id="KW-0819">tRNA processing</keyword>
<feature type="domain" description="Pseudouridine synthase I TruA alpha/beta" evidence="7">
    <location>
        <begin position="178"/>
        <end position="277"/>
    </location>
</feature>
<dbReference type="GO" id="GO:0160147">
    <property type="term" value="F:tRNA pseudouridine(38-40) synthase activity"/>
    <property type="evidence" value="ECO:0007669"/>
    <property type="project" value="UniProtKB-EC"/>
</dbReference>
<feature type="active site" description="Nucleophile" evidence="4">
    <location>
        <position position="86"/>
    </location>
</feature>
<evidence type="ECO:0000256" key="6">
    <source>
        <dbReference type="RuleBase" id="RU003792"/>
    </source>
</evidence>
<dbReference type="EC" id="5.4.99.12" evidence="6"/>
<dbReference type="Gene3D" id="3.30.70.660">
    <property type="entry name" value="Pseudouridine synthase I, catalytic domain, C-terminal subdomain"/>
    <property type="match status" value="1"/>
</dbReference>
<evidence type="ECO:0000256" key="1">
    <source>
        <dbReference type="ARBA" id="ARBA00009375"/>
    </source>
</evidence>
<comment type="similarity">
    <text evidence="1 6">Belongs to the tRNA pseudouridine synthase TruA family.</text>
</comment>
<dbReference type="EMBL" id="AXZF01000096">
    <property type="protein sequence ID" value="ERT67968.1"/>
    <property type="molecule type" value="Genomic_DNA"/>
</dbReference>
<dbReference type="PANTHER" id="PTHR11142:SF0">
    <property type="entry name" value="TRNA PSEUDOURIDINE SYNTHASE-LIKE 1"/>
    <property type="match status" value="1"/>
</dbReference>
<dbReference type="eggNOG" id="COG0101">
    <property type="taxonomic scope" value="Bacteria"/>
</dbReference>
<dbReference type="Gene3D" id="3.30.70.580">
    <property type="entry name" value="Pseudouridine synthase I, catalytic domain, N-terminal subdomain"/>
    <property type="match status" value="1"/>
</dbReference>
<sequence length="277" mass="32288">RVQVPPLAPYKILQSLEYSRLFFIYRKKEKENSVERNIKLTYSYDGSEFFGFQRQPGFRTVQGELEKVLGTIFKNKIDLVSAGRTDRGVHAKKQVSNFYTTSSIPLEKIKRIINGLIPNDIFILDVEEVDLEFSSRFSATYRSYEYYIGEDRNPFQSRYVTFVDEQLDLERLNKIVSPLVGQHDFSNFRLSDCGSNTTIREIYEAKFERVNEKTIKLYVKGNAFLKSQIRIIVGTILSIYFGKKPENYLIEMLKNPNVQYAKIVAEPFGLHLFDIGY</sequence>
<dbReference type="PIRSF" id="PIRSF001430">
    <property type="entry name" value="tRNA_psdUrid_synth"/>
    <property type="match status" value="1"/>
</dbReference>
<accession>U7VAY0</accession>
<dbReference type="PATRIC" id="fig|1319815.3.peg.2105"/>
<dbReference type="HAMAP" id="MF_00171">
    <property type="entry name" value="TruA"/>
    <property type="match status" value="1"/>
</dbReference>
<feature type="domain" description="Pseudouridine synthase I TruA alpha/beta" evidence="7">
    <location>
        <begin position="43"/>
        <end position="137"/>
    </location>
</feature>
<feature type="binding site" evidence="5">
    <location>
        <position position="144"/>
    </location>
    <ligand>
        <name>substrate</name>
    </ligand>
</feature>
<dbReference type="PANTHER" id="PTHR11142">
    <property type="entry name" value="PSEUDOURIDYLATE SYNTHASE"/>
    <property type="match status" value="1"/>
</dbReference>
<dbReference type="AlphaFoldDB" id="U7VAY0"/>
<dbReference type="InterPro" id="IPR020095">
    <property type="entry name" value="PsdUridine_synth_TruA_C"/>
</dbReference>
<dbReference type="STRING" id="1319815.HMPREF0202_02186"/>
<protein>
    <recommendedName>
        <fullName evidence="6">tRNA pseudouridine synthase</fullName>
        <ecNumber evidence="6">5.4.99.12</ecNumber>
    </recommendedName>
</protein>
<comment type="caution">
    <text evidence="8">The sequence shown here is derived from an EMBL/GenBank/DDBJ whole genome shotgun (WGS) entry which is preliminary data.</text>
</comment>
<dbReference type="FunFam" id="3.30.70.580:FF:000001">
    <property type="entry name" value="tRNA pseudouridine synthase A"/>
    <property type="match status" value="1"/>
</dbReference>
<dbReference type="Proteomes" id="UP000017081">
    <property type="component" value="Unassembled WGS sequence"/>
</dbReference>
<feature type="non-terminal residue" evidence="8">
    <location>
        <position position="1"/>
    </location>
</feature>
<dbReference type="SUPFAM" id="SSF55120">
    <property type="entry name" value="Pseudouridine synthase"/>
    <property type="match status" value="1"/>
</dbReference>
<dbReference type="Pfam" id="PF01416">
    <property type="entry name" value="PseudoU_synth_1"/>
    <property type="match status" value="2"/>
</dbReference>
<dbReference type="InterPro" id="IPR020103">
    <property type="entry name" value="PsdUridine_synth_cat_dom_sf"/>
</dbReference>
<dbReference type="InterPro" id="IPR020094">
    <property type="entry name" value="TruA/RsuA/RluB/E/F_N"/>
</dbReference>
<reference evidence="8 9" key="1">
    <citation type="submission" date="2013-08" db="EMBL/GenBank/DDBJ databases">
        <authorList>
            <person name="Weinstock G."/>
            <person name="Sodergren E."/>
            <person name="Wylie T."/>
            <person name="Fulton L."/>
            <person name="Fulton R."/>
            <person name="Fronick C."/>
            <person name="O'Laughlin M."/>
            <person name="Godfrey J."/>
            <person name="Miner T."/>
            <person name="Herter B."/>
            <person name="Appelbaum E."/>
            <person name="Cordes M."/>
            <person name="Lek S."/>
            <person name="Wollam A."/>
            <person name="Pepin K.H."/>
            <person name="Palsikar V.B."/>
            <person name="Mitreva M."/>
            <person name="Wilson R.K."/>
        </authorList>
    </citation>
    <scope>NUCLEOTIDE SEQUENCE [LARGE SCALE GENOMIC DNA]</scope>
    <source>
        <strain evidence="8 9">ATCC BAA-474</strain>
    </source>
</reference>
<proteinExistence type="inferred from homology"/>